<gene>
    <name evidence="3" type="primary">LOC113503697</name>
</gene>
<dbReference type="Pfam" id="PF26063">
    <property type="entry name" value="MCMDC2_N"/>
    <property type="match status" value="1"/>
</dbReference>
<feature type="domain" description="MCMDC2 N-terminal" evidence="1">
    <location>
        <begin position="3"/>
        <end position="108"/>
    </location>
</feature>
<reference evidence="3" key="1">
    <citation type="submission" date="2025-08" db="UniProtKB">
        <authorList>
            <consortium name="RefSeq"/>
        </authorList>
    </citation>
    <scope>IDENTIFICATION</scope>
</reference>
<evidence type="ECO:0000259" key="1">
    <source>
        <dbReference type="Pfam" id="PF26063"/>
    </source>
</evidence>
<protein>
    <submittedName>
        <fullName evidence="3">Uncharacterized protein LOC113503697</fullName>
    </submittedName>
</protein>
<dbReference type="CTD" id="3772646"/>
<dbReference type="InParanoid" id="A0A7E5WLD1"/>
<organism evidence="2 3">
    <name type="scientific">Trichoplusia ni</name>
    <name type="common">Cabbage looper</name>
    <dbReference type="NCBI Taxonomy" id="7111"/>
    <lineage>
        <taxon>Eukaryota</taxon>
        <taxon>Metazoa</taxon>
        <taxon>Ecdysozoa</taxon>
        <taxon>Arthropoda</taxon>
        <taxon>Hexapoda</taxon>
        <taxon>Insecta</taxon>
        <taxon>Pterygota</taxon>
        <taxon>Neoptera</taxon>
        <taxon>Endopterygota</taxon>
        <taxon>Lepidoptera</taxon>
        <taxon>Glossata</taxon>
        <taxon>Ditrysia</taxon>
        <taxon>Noctuoidea</taxon>
        <taxon>Noctuidae</taxon>
        <taxon>Plusiinae</taxon>
        <taxon>Trichoplusia</taxon>
    </lineage>
</organism>
<evidence type="ECO:0000313" key="2">
    <source>
        <dbReference type="Proteomes" id="UP000322000"/>
    </source>
</evidence>
<accession>A0A7E5WLD1</accession>
<dbReference type="GeneID" id="113503697"/>
<dbReference type="KEGG" id="tnl:113503697"/>
<sequence length="577" mass="64833">MELQRELLLYFDSRRYLDKMKQYCETFLKELTEKMLSKFPPLRFIMEIDVMDLLDAHPEIKDSVLSEPMRLQRMCNEILFACLQTCDCERKDDIQSAQVAVILRLKCVPRIHNSNTLYYNGLVTIEGLLLNISKPETYVHHSVWSCPEECEGSEVILQYTPKHPPKCYVCRSILFENSGSRRCGEQVSATFKVKNQELPKKFLIADDLLTQLNLGCNYILHVVIMNKIVKLWSLEKVNLRPAPSTTRSPKDIEDLFKACKRIPWKFIYCLASSIGVNVCPLNCFMHLKINLLLSLTSIKANAMTGASILHVLVGGYDTRFVGEIMTEAAKLADRSVVLGMTNSVVSTALIGSSGGVCLLPLPLHIYNHKQVSSVLSAIETGEINTGTGMIKMKSAVWAQGMDFKKMILYNVASVFGNVSRGDFGEYYDDIVEFVLQQAVDPVATSREEVKALKDVADYIDLVAGIEVNMNDATENLLQNYFLAARRESTKSVSPGSMSALIAACLTSARLCRRNVANIDDAVFAIWLHVSGSPEPRFAPEEYLQTPADVKKLQKVINNFKAWLEQFTGTCLREDFPA</sequence>
<dbReference type="AlphaFoldDB" id="A0A7E5WLD1"/>
<dbReference type="InterPro" id="IPR027417">
    <property type="entry name" value="P-loop_NTPase"/>
</dbReference>
<dbReference type="Proteomes" id="UP000322000">
    <property type="component" value="Chromosome 20"/>
</dbReference>
<evidence type="ECO:0000313" key="3">
    <source>
        <dbReference type="RefSeq" id="XP_026741560.1"/>
    </source>
</evidence>
<proteinExistence type="predicted"/>
<name>A0A7E5WLD1_TRINI</name>
<dbReference type="Gene3D" id="3.40.50.300">
    <property type="entry name" value="P-loop containing nucleotide triphosphate hydrolases"/>
    <property type="match status" value="1"/>
</dbReference>
<dbReference type="RefSeq" id="XP_026741560.1">
    <property type="nucleotide sequence ID" value="XM_026885759.1"/>
</dbReference>
<dbReference type="InterPro" id="IPR058769">
    <property type="entry name" value="MCMDC2_N"/>
</dbReference>
<dbReference type="OrthoDB" id="2015372at2759"/>
<keyword evidence="2" id="KW-1185">Reference proteome</keyword>